<sequence>MDDKKLASGVATAGRFGGYPSVPADFEWTVKPFNHEFVASIDCAALPSDLPGLPLPAEGSLLFFGSKQEEYTDPMDARQGRVLYVPAGTPTEERPPPTDPDWEDHYSEPFPMYYTRHWAFPDSSDAVIMCNDEYYQTYDQYDLESVSFADEGDFALGGYCEPVQNEVSDVLTSTKHLGRTDWRLLAEWHAKLPPNEDLGLSYWAVPQADLEAGRFDRVGMCREIWHL</sequence>
<gene>
    <name evidence="2" type="ORF">ACFSXZ_33810</name>
</gene>
<evidence type="ECO:0000256" key="1">
    <source>
        <dbReference type="SAM" id="MobiDB-lite"/>
    </source>
</evidence>
<dbReference type="InterPro" id="IPR035948">
    <property type="entry name" value="YwqG-like_sf"/>
</dbReference>
<keyword evidence="3" id="KW-1185">Reference proteome</keyword>
<dbReference type="EMBL" id="JBHUKR010000021">
    <property type="protein sequence ID" value="MFD2421318.1"/>
    <property type="molecule type" value="Genomic_DNA"/>
</dbReference>
<dbReference type="SUPFAM" id="SSF103032">
    <property type="entry name" value="Hypothetical protein YwqG"/>
    <property type="match status" value="1"/>
</dbReference>
<dbReference type="RefSeq" id="WP_378269816.1">
    <property type="nucleotide sequence ID" value="NZ_JBHUKR010000021.1"/>
</dbReference>
<dbReference type="Proteomes" id="UP001597417">
    <property type="component" value="Unassembled WGS sequence"/>
</dbReference>
<evidence type="ECO:0000313" key="2">
    <source>
        <dbReference type="EMBL" id="MFD2421318.1"/>
    </source>
</evidence>
<dbReference type="Pfam" id="PF09234">
    <property type="entry name" value="DUF1963"/>
    <property type="match status" value="1"/>
</dbReference>
<organism evidence="2 3">
    <name type="scientific">Amycolatopsis pigmentata</name>
    <dbReference type="NCBI Taxonomy" id="450801"/>
    <lineage>
        <taxon>Bacteria</taxon>
        <taxon>Bacillati</taxon>
        <taxon>Actinomycetota</taxon>
        <taxon>Actinomycetes</taxon>
        <taxon>Pseudonocardiales</taxon>
        <taxon>Pseudonocardiaceae</taxon>
        <taxon>Amycolatopsis</taxon>
    </lineage>
</organism>
<reference evidence="3" key="1">
    <citation type="journal article" date="2019" name="Int. J. Syst. Evol. Microbiol.">
        <title>The Global Catalogue of Microorganisms (GCM) 10K type strain sequencing project: providing services to taxonomists for standard genome sequencing and annotation.</title>
        <authorList>
            <consortium name="The Broad Institute Genomics Platform"/>
            <consortium name="The Broad Institute Genome Sequencing Center for Infectious Disease"/>
            <person name="Wu L."/>
            <person name="Ma J."/>
        </authorList>
    </citation>
    <scope>NUCLEOTIDE SEQUENCE [LARGE SCALE GENOMIC DNA]</scope>
    <source>
        <strain evidence="3">CGMCC 4.7645</strain>
    </source>
</reference>
<dbReference type="Gene3D" id="2.30.320.10">
    <property type="entry name" value="YwqG-like"/>
    <property type="match status" value="1"/>
</dbReference>
<accession>A0ABW5G2T0</accession>
<proteinExistence type="predicted"/>
<evidence type="ECO:0000313" key="3">
    <source>
        <dbReference type="Proteomes" id="UP001597417"/>
    </source>
</evidence>
<name>A0ABW5G2T0_9PSEU</name>
<comment type="caution">
    <text evidence="2">The sequence shown here is derived from an EMBL/GenBank/DDBJ whole genome shotgun (WGS) entry which is preliminary data.</text>
</comment>
<protein>
    <submittedName>
        <fullName evidence="2">DUF1963 domain-containing protein</fullName>
    </submittedName>
</protein>
<dbReference type="InterPro" id="IPR015315">
    <property type="entry name" value="DUF1963"/>
</dbReference>
<feature type="region of interest" description="Disordered" evidence="1">
    <location>
        <begin position="1"/>
        <end position="21"/>
    </location>
</feature>